<dbReference type="SUPFAM" id="SSF47769">
    <property type="entry name" value="SAM/Pointed domain"/>
    <property type="match status" value="3"/>
</dbReference>
<feature type="domain" description="SAM" evidence="6">
    <location>
        <begin position="1647"/>
        <end position="1703"/>
    </location>
</feature>
<evidence type="ECO:0000256" key="4">
    <source>
        <dbReference type="SAM" id="Coils"/>
    </source>
</evidence>
<feature type="compositionally biased region" description="Polar residues" evidence="5">
    <location>
        <begin position="1969"/>
        <end position="1992"/>
    </location>
</feature>
<sequence length="2040" mass="222152">MCDVMPTIAEDGNSSDRDRDSQASGEGTNVEDMLLSILDERDRLMENLHDAQDQLVYTQTRLTETERERDALNRQLSEKLPEDLSLLAKEVHRLRDQLAEREEEIIELKAERNNTRLLLEHLECLVARHERSLRMTVVKRQVNSPGGVSSEVEVLKALKSLFEHHKALDERVRERLRSALERGAQLEEEVRSSAADRAALREQLAAALAGVAAAAAVQQQQQHESGHGNSNNSANLDDSSHKSKDEVFVNGEGGGHLTSLPPGGPPLSNVSNNNNNVTNNGSMDDSSSVANSDTISGGCSKSAASYAAAAAAAAASAVAAERKLAEITARSRELEATTSSVQKELARSNEQTLRLQRELRELEAQREDQEARITTLEQRYLASQREATGALDKLSRSQSELISREVELKQARDHANSLLSELDSLKQQLHNARQEKNSTNVENGELQPEAQGSTATTLSTDLDTIEDDTTEIVGKTLANGNRDGAMEELRSKLTQAEERIHEMEANMNETQTELQRARQRERLNEDHSSRLTATVDKLLLESNERLQTHLREKMASLEEKNQLNTELDRLRRVLETCQSERDRAMSDVERLRRQLLASTPNSSYLDGSLPSTVRRAQRNRSAARADQQSNNWDDETWDKTRQTPQQAVDADAELDELDRTGSLKHGRQSRQAEWLENDQSDSPNGRATADLMGSTTDAQRLALMLQEQLDAINKEIKLIQEEKQNAEHWVEELESRVGGVGLNDLDMSTYAGSAADPKTMVLGSVDPSDYGAGYGNSPFATSGMMSSVLPGFGPTGWSPPPSPMSSRSRPFWNTSGYTGAPPFSSSERLSPGPGGSSVTHRDAAFPVRSVSQMNALDVRRTPQPAQSSYGPYAGAGVVPSSTNYMSRSGQFDPIQATPAQQQQRSVSAAGRPIHPTSLTNGDSITSTGSGLTVAAAGVAASSSTVTSSQPRGVTLADAIAGLDVLEKMQKERVYQQQRMHPNRPALNHQTSLLARYEDPYEFGPDDYSMGMLDSWEPPGDSSFPAPIPGLQSRLPGLGMKSATLVHSVGTAVSTTSTTNNASTIGLTSAGGSRFGDTCLVASVTPPAKPPFVSAFDYQSNLDPSGLLDPHTQPQQQHQIQPQPPYRSVSQAQHNIPMSPTGLMPTGASQNPYGSLGTHDGDAMSSQSLIASNNPILSGPSAGSLSGISADSPGEEASSSASDPALMGQPNVSHAQLISQQNYLQHQQLQQQQQHILAQQSQNQRDFEQQQQQQQQYHQFQASQLRIAAGIGPPYGPRHPQFRPMTPTGAYYASDGAAVSGQLSGFNRAQFLVSPAPSPTPSKKKSRMLSGTLGRFFKRNQSSTAGDMPTAPITFSPSLNPNPYHMRPPGTGTYGSPSRIGTPMSSVRHPLGAGVGLPTHVIRPQQLQMTGAQRYSPVTQQQQLFQQQQQQQRMMYQQQQQFQQLGQRPSQMGVQYAVDDNGSSASSQQGGSISPYPSVSSNTGGSVAPMDNCLNSAQSGLTSPTPLMDNANGTNVMGPAGSNISTPVPEERRRWKKEELLEGAMMARLPFVQWNGPTVVAWLELWVGMPAWYVAACRANVKSGAIMASLSEQEIQREIGISNPLHRLKLRLAIQEMLALTSPTPMPKPSTSRLAFGDMNHEWVGNVWLPSLGLAQYRPLFMECLVDARMLDHLTKRDLRAHLKMVDNLHRTSLLYGIVCLKRLNYDRIELEHRQRDAVNPDNIGNRLAFGDMNHEWVGNVWLPSLGLAQYRPLFMECLVDARMLDHLTKRDLRAHLKMVDNLHRTSLLYGIVCLKRLNYDRIELEHRQRDAVNPDNIDLLVWSCERVQAWLDQIGLKDYSSNLTGSGVHGGVIGLHPDLNAAQLALILQIPTSNSSARNTLARELNDLVQRFRASAPIAAASLGPAPRVLAMEAAARARAQFEGRDIPCPDDGSSETAITSGPDPTDTHTDDRTTPTNPVDQDGPIGKTSASESGKQQLRSRALGTSQSASIPSPDMDNMKSPVDGSKSITSVADGPVGHNKPPAPLPSTAAGSTSLSPS</sequence>
<feature type="region of interest" description="Disordered" evidence="5">
    <location>
        <begin position="1339"/>
        <end position="1361"/>
    </location>
</feature>
<dbReference type="InterPro" id="IPR029515">
    <property type="entry name" value="Liprin"/>
</dbReference>
<comment type="caution">
    <text evidence="7">The sequence shown here is derived from an EMBL/GenBank/DDBJ whole genome shotgun (WGS) entry which is preliminary data.</text>
</comment>
<evidence type="ECO:0000256" key="5">
    <source>
        <dbReference type="SAM" id="MobiDB-lite"/>
    </source>
</evidence>
<dbReference type="EMBL" id="SUNJ01006650">
    <property type="protein sequence ID" value="TPP62599.1"/>
    <property type="molecule type" value="Genomic_DNA"/>
</dbReference>
<feature type="region of interest" description="Disordered" evidence="5">
    <location>
        <begin position="796"/>
        <end position="841"/>
    </location>
</feature>
<dbReference type="InterPro" id="IPR001660">
    <property type="entry name" value="SAM"/>
</dbReference>
<dbReference type="STRING" id="46835.A0A504YQB8"/>
<feature type="coiled-coil region" evidence="4">
    <location>
        <begin position="702"/>
        <end position="736"/>
    </location>
</feature>
<keyword evidence="8" id="KW-1185">Reference proteome</keyword>
<proteinExistence type="inferred from homology"/>
<evidence type="ECO:0000313" key="8">
    <source>
        <dbReference type="Proteomes" id="UP000316759"/>
    </source>
</evidence>
<feature type="compositionally biased region" description="Basic and acidic residues" evidence="5">
    <location>
        <begin position="238"/>
        <end position="247"/>
    </location>
</feature>
<keyword evidence="2" id="KW-0677">Repeat</keyword>
<evidence type="ECO:0000256" key="3">
    <source>
        <dbReference type="ARBA" id="ARBA00023054"/>
    </source>
</evidence>
<accession>A0A504YQB8</accession>
<feature type="compositionally biased region" description="Polar residues" evidence="5">
    <location>
        <begin position="430"/>
        <end position="442"/>
    </location>
</feature>
<dbReference type="CDD" id="cd09565">
    <property type="entry name" value="SAM_liprin-alpha1_2_3_4_repeat2"/>
    <property type="match status" value="2"/>
</dbReference>
<protein>
    <submittedName>
        <fullName evidence="7">Liprin-alpha-3</fullName>
    </submittedName>
</protein>
<reference evidence="7 8" key="1">
    <citation type="submission" date="2019-04" db="EMBL/GenBank/DDBJ databases">
        <title>Annotation for the trematode Fasciola gigantica.</title>
        <authorList>
            <person name="Choi Y.-J."/>
        </authorList>
    </citation>
    <scope>NUCLEOTIDE SEQUENCE [LARGE SCALE GENOMIC DNA]</scope>
    <source>
        <strain evidence="7">Uganda_cow_1</strain>
    </source>
</reference>
<feature type="compositionally biased region" description="Polar residues" evidence="5">
    <location>
        <begin position="599"/>
        <end position="611"/>
    </location>
</feature>
<dbReference type="PANTHER" id="PTHR12587:SF20">
    <property type="entry name" value="LIPRIN-ALPHA, ISOFORM E"/>
    <property type="match status" value="1"/>
</dbReference>
<dbReference type="GO" id="GO:0005737">
    <property type="term" value="C:cytoplasm"/>
    <property type="evidence" value="ECO:0007669"/>
    <property type="project" value="UniProtKB-ARBA"/>
</dbReference>
<feature type="coiled-coil region" evidence="4">
    <location>
        <begin position="84"/>
        <end position="118"/>
    </location>
</feature>
<evidence type="ECO:0000259" key="6">
    <source>
        <dbReference type="PROSITE" id="PS50105"/>
    </source>
</evidence>
<feature type="compositionally biased region" description="Polar residues" evidence="5">
    <location>
        <begin position="897"/>
        <end position="906"/>
    </location>
</feature>
<feature type="domain" description="SAM" evidence="6">
    <location>
        <begin position="1822"/>
        <end position="1891"/>
    </location>
</feature>
<feature type="region of interest" description="Disordered" evidence="5">
    <location>
        <begin position="1239"/>
        <end position="1259"/>
    </location>
</feature>
<organism evidence="7 8">
    <name type="scientific">Fasciola gigantica</name>
    <name type="common">Giant liver fluke</name>
    <dbReference type="NCBI Taxonomy" id="46835"/>
    <lineage>
        <taxon>Eukaryota</taxon>
        <taxon>Metazoa</taxon>
        <taxon>Spiralia</taxon>
        <taxon>Lophotrochozoa</taxon>
        <taxon>Platyhelminthes</taxon>
        <taxon>Trematoda</taxon>
        <taxon>Digenea</taxon>
        <taxon>Plagiorchiida</taxon>
        <taxon>Echinostomata</taxon>
        <taxon>Echinostomatoidea</taxon>
        <taxon>Fasciolidae</taxon>
        <taxon>Fasciola</taxon>
    </lineage>
</organism>
<feature type="region of interest" description="Disordered" evidence="5">
    <location>
        <begin position="599"/>
        <end position="691"/>
    </location>
</feature>
<evidence type="ECO:0000313" key="7">
    <source>
        <dbReference type="EMBL" id="TPP62599.1"/>
    </source>
</evidence>
<dbReference type="SMART" id="SM00454">
    <property type="entry name" value="SAM"/>
    <property type="match status" value="4"/>
</dbReference>
<feature type="region of interest" description="Disordered" evidence="5">
    <location>
        <begin position="217"/>
        <end position="296"/>
    </location>
</feature>
<gene>
    <name evidence="7" type="ORF">FGIG_07805</name>
</gene>
<feature type="compositionally biased region" description="Polar residues" evidence="5">
    <location>
        <begin position="1474"/>
        <end position="1484"/>
    </location>
</feature>
<feature type="coiled-coil region" evidence="4">
    <location>
        <begin position="486"/>
        <end position="594"/>
    </location>
</feature>
<feature type="region of interest" description="Disordered" evidence="5">
    <location>
        <begin position="430"/>
        <end position="458"/>
    </location>
</feature>
<feature type="compositionally biased region" description="Low complexity" evidence="5">
    <location>
        <begin position="619"/>
        <end position="628"/>
    </location>
</feature>
<dbReference type="GO" id="GO:0048786">
    <property type="term" value="C:presynaptic active zone"/>
    <property type="evidence" value="ECO:0007669"/>
    <property type="project" value="TreeGrafter"/>
</dbReference>
<name>A0A504YQB8_FASGI</name>
<feature type="compositionally biased region" description="Low complexity" evidence="5">
    <location>
        <begin position="257"/>
        <end position="282"/>
    </location>
</feature>
<feature type="region of interest" description="Disordered" evidence="5">
    <location>
        <begin position="1099"/>
        <end position="1165"/>
    </location>
</feature>
<dbReference type="OrthoDB" id="2132119at2759"/>
<feature type="compositionally biased region" description="Polar residues" evidence="5">
    <location>
        <begin position="811"/>
        <end position="828"/>
    </location>
</feature>
<dbReference type="GO" id="GO:0050808">
    <property type="term" value="P:synapse organization"/>
    <property type="evidence" value="ECO:0007669"/>
    <property type="project" value="TreeGrafter"/>
</dbReference>
<feature type="region of interest" description="Disordered" evidence="5">
    <location>
        <begin position="1"/>
        <end position="31"/>
    </location>
</feature>
<dbReference type="Pfam" id="PF25526">
    <property type="entry name" value="LIP-1"/>
    <property type="match status" value="2"/>
</dbReference>
<dbReference type="PANTHER" id="PTHR12587">
    <property type="entry name" value="LAR INTERACTING PROTEIN LIP -RELATED PROTEIN"/>
    <property type="match status" value="1"/>
</dbReference>
<keyword evidence="3 4" id="KW-0175">Coiled coil</keyword>
<feature type="region of interest" description="Disordered" evidence="5">
    <location>
        <begin position="1924"/>
        <end position="2040"/>
    </location>
</feature>
<feature type="region of interest" description="Disordered" evidence="5">
    <location>
        <begin position="332"/>
        <end position="351"/>
    </location>
</feature>
<dbReference type="Proteomes" id="UP000316759">
    <property type="component" value="Unassembled WGS sequence"/>
</dbReference>
<dbReference type="PROSITE" id="PS50105">
    <property type="entry name" value="SAM_DOMAIN"/>
    <property type="match status" value="4"/>
</dbReference>
<feature type="compositionally biased region" description="Polar residues" evidence="5">
    <location>
        <begin position="283"/>
        <end position="296"/>
    </location>
</feature>
<feature type="compositionally biased region" description="Polar residues" evidence="5">
    <location>
        <begin position="1492"/>
        <end position="1514"/>
    </location>
</feature>
<dbReference type="Pfam" id="PF00536">
    <property type="entry name" value="SAM_1"/>
    <property type="match status" value="3"/>
</dbReference>
<feature type="domain" description="SAM" evidence="6">
    <location>
        <begin position="1741"/>
        <end position="1797"/>
    </location>
</feature>
<feature type="region of interest" description="Disordered" evidence="5">
    <location>
        <begin position="886"/>
        <end position="925"/>
    </location>
</feature>
<dbReference type="Gene3D" id="1.10.150.50">
    <property type="entry name" value="Transcription Factor, Ets-1"/>
    <property type="match status" value="4"/>
</dbReference>
<feature type="compositionally biased region" description="Polar residues" evidence="5">
    <location>
        <begin position="1127"/>
        <end position="1137"/>
    </location>
</feature>
<dbReference type="Pfam" id="PF07647">
    <property type="entry name" value="SAM_2"/>
    <property type="match status" value="1"/>
</dbReference>
<feature type="region of interest" description="Disordered" evidence="5">
    <location>
        <begin position="1181"/>
        <end position="1208"/>
    </location>
</feature>
<dbReference type="InterPro" id="IPR037621">
    <property type="entry name" value="LIP-1_SAM_2"/>
</dbReference>
<comment type="similarity">
    <text evidence="1">Belongs to the liprin family. Liprin-alpha subfamily.</text>
</comment>
<feature type="compositionally biased region" description="Low complexity" evidence="5">
    <location>
        <begin position="1109"/>
        <end position="1120"/>
    </location>
</feature>
<dbReference type="InterPro" id="IPR057892">
    <property type="entry name" value="LIP-1_CC2"/>
</dbReference>
<dbReference type="CDD" id="cd09562">
    <property type="entry name" value="SAM_liprin-alpha1_2_3_4_repeat1"/>
    <property type="match status" value="1"/>
</dbReference>
<dbReference type="InterPro" id="IPR013761">
    <property type="entry name" value="SAM/pointed_sf"/>
</dbReference>
<feature type="domain" description="SAM" evidence="6">
    <location>
        <begin position="1553"/>
        <end position="1619"/>
    </location>
</feature>
<feature type="region of interest" description="Disordered" evidence="5">
    <location>
        <begin position="1456"/>
        <end position="1530"/>
    </location>
</feature>
<feature type="compositionally biased region" description="Low complexity" evidence="5">
    <location>
        <begin position="1461"/>
        <end position="1473"/>
    </location>
</feature>
<dbReference type="InterPro" id="IPR037620">
    <property type="entry name" value="LIP-1_SAM_1"/>
</dbReference>
<evidence type="ECO:0000256" key="1">
    <source>
        <dbReference type="ARBA" id="ARBA00007026"/>
    </source>
</evidence>
<evidence type="ECO:0000256" key="2">
    <source>
        <dbReference type="ARBA" id="ARBA00022737"/>
    </source>
</evidence>
<feature type="compositionally biased region" description="Polar residues" evidence="5">
    <location>
        <begin position="2031"/>
        <end position="2040"/>
    </location>
</feature>